<sequence length="228" mass="25406">MSDLAEIPNKNEGMKNPKVASLAEIPNKNEDAKAYTKYPNVALLGLTITGGLALGLTVVSASFVSPALRRICLPYVPATNKQIENVLKLCKNNGSSKLVDLGSGDGRIVFSAAKHGYLATGYELNFWLVLYSKIYSKLFGFQKTAIFKRQDLWKADLKCFDNIVIFGVPDMMNKLSLKLEVEMNSNSRVIACRFPFHKWVPVDEIADGIDSAWLYTKESFKKESVQQK</sequence>
<gene>
    <name evidence="7" type="primary">LOC101237227</name>
</gene>
<keyword evidence="5" id="KW-1133">Transmembrane helix</keyword>
<feature type="transmembrane region" description="Helical" evidence="5">
    <location>
        <begin position="41"/>
        <end position="64"/>
    </location>
</feature>
<evidence type="ECO:0000313" key="7">
    <source>
        <dbReference type="RefSeq" id="XP_065647036.1"/>
    </source>
</evidence>
<dbReference type="RefSeq" id="XP_065647036.1">
    <property type="nucleotide sequence ID" value="XM_065790964.1"/>
</dbReference>
<dbReference type="PANTHER" id="PTHR13610">
    <property type="entry name" value="METHYLTRANSFERASE DOMAIN-CONTAINING PROTEIN"/>
    <property type="match status" value="1"/>
</dbReference>
<protein>
    <submittedName>
        <fullName evidence="7">ATP synthase subunit C lysine N-methyltransferase isoform X2</fullName>
    </submittedName>
</protein>
<dbReference type="PANTHER" id="PTHR13610:SF9">
    <property type="entry name" value="FI06469P"/>
    <property type="match status" value="1"/>
</dbReference>
<evidence type="ECO:0000256" key="5">
    <source>
        <dbReference type="SAM" id="Phobius"/>
    </source>
</evidence>
<keyword evidence="5" id="KW-0472">Membrane</keyword>
<reference evidence="7" key="2">
    <citation type="submission" date="2025-08" db="UniProtKB">
        <authorList>
            <consortium name="RefSeq"/>
        </authorList>
    </citation>
    <scope>IDENTIFICATION</scope>
</reference>
<organism evidence="6 7">
    <name type="scientific">Hydra vulgaris</name>
    <name type="common">Hydra</name>
    <name type="synonym">Hydra attenuata</name>
    <dbReference type="NCBI Taxonomy" id="6087"/>
    <lineage>
        <taxon>Eukaryota</taxon>
        <taxon>Metazoa</taxon>
        <taxon>Cnidaria</taxon>
        <taxon>Hydrozoa</taxon>
        <taxon>Hydroidolina</taxon>
        <taxon>Anthoathecata</taxon>
        <taxon>Aplanulata</taxon>
        <taxon>Hydridae</taxon>
        <taxon>Hydra</taxon>
    </lineage>
</organism>
<dbReference type="InterPro" id="IPR029063">
    <property type="entry name" value="SAM-dependent_MTases_sf"/>
</dbReference>
<keyword evidence="2" id="KW-0489">Methyltransferase</keyword>
<evidence type="ECO:0000256" key="1">
    <source>
        <dbReference type="ARBA" id="ARBA00010633"/>
    </source>
</evidence>
<dbReference type="InterPro" id="IPR026170">
    <property type="entry name" value="FAM173A/B"/>
</dbReference>
<keyword evidence="6" id="KW-1185">Reference proteome</keyword>
<evidence type="ECO:0000256" key="2">
    <source>
        <dbReference type="ARBA" id="ARBA00022603"/>
    </source>
</evidence>
<dbReference type="SUPFAM" id="SSF53335">
    <property type="entry name" value="S-adenosyl-L-methionine-dependent methyltransferases"/>
    <property type="match status" value="1"/>
</dbReference>
<proteinExistence type="inferred from homology"/>
<keyword evidence="5" id="KW-0812">Transmembrane</keyword>
<comment type="similarity">
    <text evidence="1">Belongs to the ANT/ATPSC lysine N-methyltransferase family.</text>
</comment>
<keyword evidence="4" id="KW-0949">S-adenosyl-L-methionine</keyword>
<reference evidence="6" key="1">
    <citation type="submission" date="2025-05" db="UniProtKB">
        <authorList>
            <consortium name="RefSeq"/>
        </authorList>
    </citation>
    <scope>NUCLEOTIDE SEQUENCE [LARGE SCALE GENOMIC DNA]</scope>
</reference>
<dbReference type="Proteomes" id="UP001652625">
    <property type="component" value="Chromosome 02"/>
</dbReference>
<dbReference type="Gene3D" id="3.40.50.150">
    <property type="entry name" value="Vaccinia Virus protein VP39"/>
    <property type="match status" value="1"/>
</dbReference>
<dbReference type="GeneID" id="101237227"/>
<keyword evidence="3" id="KW-0808">Transferase</keyword>
<name>A0ABM4BDL1_HYDVU</name>
<accession>A0ABM4BDL1</accession>
<evidence type="ECO:0000256" key="4">
    <source>
        <dbReference type="ARBA" id="ARBA00022691"/>
    </source>
</evidence>
<evidence type="ECO:0000313" key="6">
    <source>
        <dbReference type="Proteomes" id="UP001652625"/>
    </source>
</evidence>
<evidence type="ECO:0000256" key="3">
    <source>
        <dbReference type="ARBA" id="ARBA00022679"/>
    </source>
</evidence>